<dbReference type="Proteomes" id="UP000006727">
    <property type="component" value="Chromosome 3"/>
</dbReference>
<dbReference type="InterPro" id="IPR007052">
    <property type="entry name" value="CS_dom"/>
</dbReference>
<dbReference type="Gramene" id="Pp3c3_6160V3.1">
    <property type="protein sequence ID" value="Pp3c3_6160V3.1"/>
    <property type="gene ID" value="Pp3c3_6160"/>
</dbReference>
<protein>
    <recommendedName>
        <fullName evidence="3">CS domain-containing protein</fullName>
    </recommendedName>
</protein>
<evidence type="ECO:0000313" key="5">
    <source>
        <dbReference type="EnsemblPlants" id="Pp3c3_6160V3.1"/>
    </source>
</evidence>
<dbReference type="PaxDb" id="3218-PP1S1_850V6.1"/>
<dbReference type="InParanoid" id="A0A2K1KTJ5"/>
<dbReference type="GO" id="GO:0051087">
    <property type="term" value="F:protein-folding chaperone binding"/>
    <property type="evidence" value="ECO:0000318"/>
    <property type="project" value="GO_Central"/>
</dbReference>
<dbReference type="PROSITE" id="PS51203">
    <property type="entry name" value="CS"/>
    <property type="match status" value="1"/>
</dbReference>
<reference evidence="4 6" key="1">
    <citation type="journal article" date="2008" name="Science">
        <title>The Physcomitrella genome reveals evolutionary insights into the conquest of land by plants.</title>
        <authorList>
            <person name="Rensing S."/>
            <person name="Lang D."/>
            <person name="Zimmer A."/>
            <person name="Terry A."/>
            <person name="Salamov A."/>
            <person name="Shapiro H."/>
            <person name="Nishiyama T."/>
            <person name="Perroud P.-F."/>
            <person name="Lindquist E."/>
            <person name="Kamisugi Y."/>
            <person name="Tanahashi T."/>
            <person name="Sakakibara K."/>
            <person name="Fujita T."/>
            <person name="Oishi K."/>
            <person name="Shin-I T."/>
            <person name="Kuroki Y."/>
            <person name="Toyoda A."/>
            <person name="Suzuki Y."/>
            <person name="Hashimoto A."/>
            <person name="Yamaguchi K."/>
            <person name="Sugano A."/>
            <person name="Kohara Y."/>
            <person name="Fujiyama A."/>
            <person name="Anterola A."/>
            <person name="Aoki S."/>
            <person name="Ashton N."/>
            <person name="Barbazuk W.B."/>
            <person name="Barker E."/>
            <person name="Bennetzen J."/>
            <person name="Bezanilla M."/>
            <person name="Blankenship R."/>
            <person name="Cho S.H."/>
            <person name="Dutcher S."/>
            <person name="Estelle M."/>
            <person name="Fawcett J.A."/>
            <person name="Gundlach H."/>
            <person name="Hanada K."/>
            <person name="Heyl A."/>
            <person name="Hicks K.A."/>
            <person name="Hugh J."/>
            <person name="Lohr M."/>
            <person name="Mayer K."/>
            <person name="Melkozernov A."/>
            <person name="Murata T."/>
            <person name="Nelson D."/>
            <person name="Pils B."/>
            <person name="Prigge M."/>
            <person name="Reiss B."/>
            <person name="Renner T."/>
            <person name="Rombauts S."/>
            <person name="Rushton P."/>
            <person name="Sanderfoot A."/>
            <person name="Schween G."/>
            <person name="Shiu S.-H."/>
            <person name="Stueber K."/>
            <person name="Theodoulou F.L."/>
            <person name="Tu H."/>
            <person name="Van de Peer Y."/>
            <person name="Verrier P.J."/>
            <person name="Waters E."/>
            <person name="Wood A."/>
            <person name="Yang L."/>
            <person name="Cove D."/>
            <person name="Cuming A."/>
            <person name="Hasebe M."/>
            <person name="Lucas S."/>
            <person name="Mishler D.B."/>
            <person name="Reski R."/>
            <person name="Grigoriev I."/>
            <person name="Quatrano R.S."/>
            <person name="Boore J.L."/>
        </authorList>
    </citation>
    <scope>NUCLEOTIDE SEQUENCE [LARGE SCALE GENOMIC DNA]</scope>
    <source>
        <strain evidence="5 6">cv. Gransden 2004</strain>
    </source>
</reference>
<dbReference type="GO" id="GO:0051879">
    <property type="term" value="F:Hsp90 protein binding"/>
    <property type="evidence" value="ECO:0000318"/>
    <property type="project" value="GO_Central"/>
</dbReference>
<name>A0A2K1KTJ5_PHYPA</name>
<dbReference type="AlphaFoldDB" id="A0A2K1KTJ5"/>
<dbReference type="GO" id="GO:0051131">
    <property type="term" value="P:chaperone-mediated protein complex assembly"/>
    <property type="evidence" value="ECO:0000318"/>
    <property type="project" value="GO_Central"/>
</dbReference>
<keyword evidence="6" id="KW-1185">Reference proteome</keyword>
<dbReference type="FunFam" id="2.60.40.790:FF:000013">
    <property type="entry name" value="Very-long-chain (3R)-3-hydroxyacyl-CoA dehydratase"/>
    <property type="match status" value="1"/>
</dbReference>
<organism evidence="4">
    <name type="scientific">Physcomitrium patens</name>
    <name type="common">Spreading-leaved earth moss</name>
    <name type="synonym">Physcomitrella patens</name>
    <dbReference type="NCBI Taxonomy" id="3218"/>
    <lineage>
        <taxon>Eukaryota</taxon>
        <taxon>Viridiplantae</taxon>
        <taxon>Streptophyta</taxon>
        <taxon>Embryophyta</taxon>
        <taxon>Bryophyta</taxon>
        <taxon>Bryophytina</taxon>
        <taxon>Bryopsida</taxon>
        <taxon>Funariidae</taxon>
        <taxon>Funariales</taxon>
        <taxon>Funariaceae</taxon>
        <taxon>Physcomitrium</taxon>
    </lineage>
</organism>
<evidence type="ECO:0000259" key="3">
    <source>
        <dbReference type="PROSITE" id="PS51203"/>
    </source>
</evidence>
<reference evidence="4 6" key="2">
    <citation type="journal article" date="2018" name="Plant J.">
        <title>The Physcomitrella patens chromosome-scale assembly reveals moss genome structure and evolution.</title>
        <authorList>
            <person name="Lang D."/>
            <person name="Ullrich K.K."/>
            <person name="Murat F."/>
            <person name="Fuchs J."/>
            <person name="Jenkins J."/>
            <person name="Haas F.B."/>
            <person name="Piednoel M."/>
            <person name="Gundlach H."/>
            <person name="Van Bel M."/>
            <person name="Meyberg R."/>
            <person name="Vives C."/>
            <person name="Morata J."/>
            <person name="Symeonidi A."/>
            <person name="Hiss M."/>
            <person name="Muchero W."/>
            <person name="Kamisugi Y."/>
            <person name="Saleh O."/>
            <person name="Blanc G."/>
            <person name="Decker E.L."/>
            <person name="van Gessel N."/>
            <person name="Grimwood J."/>
            <person name="Hayes R.D."/>
            <person name="Graham S.W."/>
            <person name="Gunter L.E."/>
            <person name="McDaniel S.F."/>
            <person name="Hoernstein S.N.W."/>
            <person name="Larsson A."/>
            <person name="Li F.W."/>
            <person name="Perroud P.F."/>
            <person name="Phillips J."/>
            <person name="Ranjan P."/>
            <person name="Rokshar D.S."/>
            <person name="Rothfels C.J."/>
            <person name="Schneider L."/>
            <person name="Shu S."/>
            <person name="Stevenson D.W."/>
            <person name="Thummler F."/>
            <person name="Tillich M."/>
            <person name="Villarreal Aguilar J.C."/>
            <person name="Widiez T."/>
            <person name="Wong G.K."/>
            <person name="Wymore A."/>
            <person name="Zhang Y."/>
            <person name="Zimmer A.D."/>
            <person name="Quatrano R.S."/>
            <person name="Mayer K.F.X."/>
            <person name="Goodstein D."/>
            <person name="Casacuberta J.M."/>
            <person name="Vandepoele K."/>
            <person name="Reski R."/>
            <person name="Cuming A.C."/>
            <person name="Tuskan G.A."/>
            <person name="Maumus F."/>
            <person name="Salse J."/>
            <person name="Schmutz J."/>
            <person name="Rensing S.A."/>
        </authorList>
    </citation>
    <scope>NUCLEOTIDE SEQUENCE [LARGE SCALE GENOMIC DNA]</scope>
    <source>
        <strain evidence="5 6">cv. Gransden 2004</strain>
    </source>
</reference>
<dbReference type="SUPFAM" id="SSF49764">
    <property type="entry name" value="HSP20-like chaperones"/>
    <property type="match status" value="1"/>
</dbReference>
<evidence type="ECO:0000313" key="4">
    <source>
        <dbReference type="EMBL" id="PNR57080.1"/>
    </source>
</evidence>
<dbReference type="InterPro" id="IPR008978">
    <property type="entry name" value="HSP20-like_chaperone"/>
</dbReference>
<feature type="domain" description="CS" evidence="3">
    <location>
        <begin position="59"/>
        <end position="146"/>
    </location>
</feature>
<gene>
    <name evidence="4" type="ORF">PHYPA_004073</name>
</gene>
<sequence length="213" mass="24853">MTLLVPKFPHSLSRPLPSFTIADTQQLETQVSKSFSLSRSRRRDHRLHCRVAKFVTMRTRQPDILWAQRSHTIYLTVALPDATDTQLKLEPDGRFTFRARSKDVVYEVDVQLYKSVNVCASTMDKARRLPFCVIEKQERGWWERLLKTEGKPPQFVKADWDYWIEEEDEDAISDECFHRLSLNMNKLKIPPSELERTRDSDDEDDDGAPGPCP</sequence>
<comment type="similarity">
    <text evidence="1">Belongs to the p23/wos2 family.</text>
</comment>
<evidence type="ECO:0000256" key="2">
    <source>
        <dbReference type="SAM" id="MobiDB-lite"/>
    </source>
</evidence>
<dbReference type="Gene3D" id="2.60.40.790">
    <property type="match status" value="1"/>
</dbReference>
<dbReference type="GO" id="GO:0101031">
    <property type="term" value="C:protein folding chaperone complex"/>
    <property type="evidence" value="ECO:0007669"/>
    <property type="project" value="UniProtKB-ARBA"/>
</dbReference>
<dbReference type="PANTHER" id="PTHR22932:SF23">
    <property type="entry name" value="CS DOMAIN-CONTAINING PROTEIN"/>
    <property type="match status" value="1"/>
</dbReference>
<evidence type="ECO:0000313" key="6">
    <source>
        <dbReference type="Proteomes" id="UP000006727"/>
    </source>
</evidence>
<dbReference type="PANTHER" id="PTHR22932">
    <property type="entry name" value="TELOMERASE-BINDING PROTEIN P23 HSP90 CO-CHAPERONE"/>
    <property type="match status" value="1"/>
</dbReference>
<dbReference type="EnsemblPlants" id="Pp3c3_6160V3.1">
    <property type="protein sequence ID" value="Pp3c3_6160V3.1"/>
    <property type="gene ID" value="Pp3c3_6160"/>
</dbReference>
<dbReference type="InterPro" id="IPR045250">
    <property type="entry name" value="p23-like"/>
</dbReference>
<proteinExistence type="inferred from homology"/>
<dbReference type="GO" id="GO:0005829">
    <property type="term" value="C:cytosol"/>
    <property type="evidence" value="ECO:0000318"/>
    <property type="project" value="GO_Central"/>
</dbReference>
<dbReference type="STRING" id="3218.A0A2K1KTJ5"/>
<reference evidence="5" key="3">
    <citation type="submission" date="2020-12" db="UniProtKB">
        <authorList>
            <consortium name="EnsemblPlants"/>
        </authorList>
    </citation>
    <scope>IDENTIFICATION</scope>
</reference>
<evidence type="ECO:0000256" key="1">
    <source>
        <dbReference type="ARBA" id="ARBA00025733"/>
    </source>
</evidence>
<dbReference type="CDD" id="cd06465">
    <property type="entry name" value="p23_hB-ind1_like"/>
    <property type="match status" value="1"/>
</dbReference>
<dbReference type="GO" id="GO:0006457">
    <property type="term" value="P:protein folding"/>
    <property type="evidence" value="ECO:0000318"/>
    <property type="project" value="GO_Central"/>
</dbReference>
<dbReference type="EMBL" id="ABEU02000003">
    <property type="protein sequence ID" value="PNR57080.1"/>
    <property type="molecule type" value="Genomic_DNA"/>
</dbReference>
<dbReference type="GO" id="GO:0005634">
    <property type="term" value="C:nucleus"/>
    <property type="evidence" value="ECO:0000318"/>
    <property type="project" value="GO_Central"/>
</dbReference>
<dbReference type="FunCoup" id="A0A2K1KTJ5">
    <property type="interactions" value="3883"/>
</dbReference>
<accession>A0A2K1KTJ5</accession>
<feature type="region of interest" description="Disordered" evidence="2">
    <location>
        <begin position="191"/>
        <end position="213"/>
    </location>
</feature>